<reference evidence="2" key="1">
    <citation type="submission" date="2015-04" db="UniProtKB">
        <authorList>
            <consortium name="EnsemblPlants"/>
        </authorList>
    </citation>
    <scope>IDENTIFICATION</scope>
</reference>
<feature type="region of interest" description="Disordered" evidence="1">
    <location>
        <begin position="1"/>
        <end position="115"/>
    </location>
</feature>
<protein>
    <submittedName>
        <fullName evidence="2">Uncharacterized protein</fullName>
    </submittedName>
</protein>
<keyword evidence="3" id="KW-1185">Reference proteome</keyword>
<dbReference type="EnsemblPlants" id="OGLUM12G07650.1">
    <property type="protein sequence ID" value="OGLUM12G07650.1"/>
    <property type="gene ID" value="OGLUM12G07650"/>
</dbReference>
<accession>A0A0E0BQJ8</accession>
<proteinExistence type="predicted"/>
<sequence>MAPGGGTARATAVPGGGRGGSIGDDGGRRAGRAATASGSGRDGSGCDGAGQLGGQVATTPVSNLPSSGRQQHPNLRWIRRKGRWQVAVPKGRRQAASGSGGTLPSTGFGGMGGGGQWQRPPLRRILREGRWLAAGCGERRWRPSLCRIGWEGRWWVAVAPSPMSDPARGEAGGGSERLPLMFPGLLGKHSRVARRRMTFLSPVTDPGLGPPKPWPQAWEKKPTRRYAVSVGRSSTSLVGESAMGWCRREDVVEATGREAALSGLRDGDELLANIEAVVDPNECRWRRIEPLDNIEYAGVYWVKASPIGQAALCPEKFAT</sequence>
<dbReference type="Proteomes" id="UP000026961">
    <property type="component" value="Chromosome 12"/>
</dbReference>
<feature type="compositionally biased region" description="Gly residues" evidence="1">
    <location>
        <begin position="40"/>
        <end position="53"/>
    </location>
</feature>
<dbReference type="AlphaFoldDB" id="A0A0E0BQJ8"/>
<feature type="compositionally biased region" description="Polar residues" evidence="1">
    <location>
        <begin position="56"/>
        <end position="73"/>
    </location>
</feature>
<organism evidence="2">
    <name type="scientific">Oryza glumipatula</name>
    <dbReference type="NCBI Taxonomy" id="40148"/>
    <lineage>
        <taxon>Eukaryota</taxon>
        <taxon>Viridiplantae</taxon>
        <taxon>Streptophyta</taxon>
        <taxon>Embryophyta</taxon>
        <taxon>Tracheophyta</taxon>
        <taxon>Spermatophyta</taxon>
        <taxon>Magnoliopsida</taxon>
        <taxon>Liliopsida</taxon>
        <taxon>Poales</taxon>
        <taxon>Poaceae</taxon>
        <taxon>BOP clade</taxon>
        <taxon>Oryzoideae</taxon>
        <taxon>Oryzeae</taxon>
        <taxon>Oryzinae</taxon>
        <taxon>Oryza</taxon>
    </lineage>
</organism>
<evidence type="ECO:0000256" key="1">
    <source>
        <dbReference type="SAM" id="MobiDB-lite"/>
    </source>
</evidence>
<reference evidence="2" key="2">
    <citation type="submission" date="2018-05" db="EMBL/GenBank/DDBJ databases">
        <title>OgluRS3 (Oryza glumaepatula Reference Sequence Version 3).</title>
        <authorList>
            <person name="Zhang J."/>
            <person name="Kudrna D."/>
            <person name="Lee S."/>
            <person name="Talag J."/>
            <person name="Welchert J."/>
            <person name="Wing R.A."/>
        </authorList>
    </citation>
    <scope>NUCLEOTIDE SEQUENCE [LARGE SCALE GENOMIC DNA]</scope>
</reference>
<evidence type="ECO:0000313" key="2">
    <source>
        <dbReference type="EnsemblPlants" id="OGLUM12G07650.1"/>
    </source>
</evidence>
<evidence type="ECO:0000313" key="3">
    <source>
        <dbReference type="Proteomes" id="UP000026961"/>
    </source>
</evidence>
<feature type="compositionally biased region" description="Gly residues" evidence="1">
    <location>
        <begin position="14"/>
        <end position="24"/>
    </location>
</feature>
<dbReference type="Gramene" id="OGLUM12G07650.1">
    <property type="protein sequence ID" value="OGLUM12G07650.1"/>
    <property type="gene ID" value="OGLUM12G07650"/>
</dbReference>
<name>A0A0E0BQJ8_9ORYZ</name>
<dbReference type="HOGENOM" id="CLU_872584_0_0_1"/>